<sequence>MLTNRQDTWSARCLERGTPGAGGGLGKRVGGDADTAPEVYLTPPQKDINDIGNVAMQGRAEEGAGALAKFYDGLDVASTRNQPHITALGHSYGSVTTSLALQQDHGKSVQDVVFYGSPGLGERVPVPINPWIADSPIGGINDAVQSPADLGMQLGHVYEMTDASDPIANLNRFGRSPDAVPWITHLDTHAVTVDGVQYTQGTGHAEYPRVDPSTGALHRSGYNLAAIVAGLPDNATNPQQR</sequence>
<dbReference type="RefSeq" id="WP_067578963.1">
    <property type="nucleotide sequence ID" value="NZ_JABMCZ010000002.1"/>
</dbReference>
<dbReference type="InterPro" id="IPR029058">
    <property type="entry name" value="AB_hydrolase_fold"/>
</dbReference>
<dbReference type="Pfam" id="PF06259">
    <property type="entry name" value="Abhydrolase_8"/>
    <property type="match status" value="1"/>
</dbReference>
<evidence type="ECO:0000256" key="1">
    <source>
        <dbReference type="SAM" id="MobiDB-lite"/>
    </source>
</evidence>
<reference evidence="3 4" key="1">
    <citation type="submission" date="2016-04" db="EMBL/GenBank/DDBJ databases">
        <authorList>
            <person name="Evans L.H."/>
            <person name="Alamgir A."/>
            <person name="Owens N."/>
            <person name="Weber N.D."/>
            <person name="Virtaneva K."/>
            <person name="Barbian K."/>
            <person name="Babar A."/>
            <person name="Rosenke K."/>
        </authorList>
    </citation>
    <scope>NUCLEOTIDE SEQUENCE [LARGE SCALE GENOMIC DNA]</scope>
    <source>
        <strain evidence="3 4">IFM 0406</strain>
    </source>
</reference>
<dbReference type="InterPro" id="IPR010427">
    <property type="entry name" value="DUF1023"/>
</dbReference>
<feature type="region of interest" description="Disordered" evidence="1">
    <location>
        <begin position="1"/>
        <end position="37"/>
    </location>
</feature>
<dbReference type="ESTHER" id="9noca-a0a164iqg8">
    <property type="family name" value="Duf_1023"/>
</dbReference>
<evidence type="ECO:0000313" key="4">
    <source>
        <dbReference type="Proteomes" id="UP000076512"/>
    </source>
</evidence>
<dbReference type="AlphaFoldDB" id="A0A164IQG8"/>
<feature type="compositionally biased region" description="Gly residues" evidence="1">
    <location>
        <begin position="19"/>
        <end position="28"/>
    </location>
</feature>
<organism evidence="3 4">
    <name type="scientific">Nocardia terpenica</name>
    <dbReference type="NCBI Taxonomy" id="455432"/>
    <lineage>
        <taxon>Bacteria</taxon>
        <taxon>Bacillati</taxon>
        <taxon>Actinomycetota</taxon>
        <taxon>Actinomycetes</taxon>
        <taxon>Mycobacteriales</taxon>
        <taxon>Nocardiaceae</taxon>
        <taxon>Nocardia</taxon>
    </lineage>
</organism>
<comment type="caution">
    <text evidence="3">The sequence shown here is derived from an EMBL/GenBank/DDBJ whole genome shotgun (WGS) entry which is preliminary data.</text>
</comment>
<name>A0A164IQG8_9NOCA</name>
<gene>
    <name evidence="3" type="ORF">AWN90_07750</name>
</gene>
<evidence type="ECO:0000313" key="3">
    <source>
        <dbReference type="EMBL" id="KZM69660.1"/>
    </source>
</evidence>
<dbReference type="Proteomes" id="UP000076512">
    <property type="component" value="Unassembled WGS sequence"/>
</dbReference>
<keyword evidence="4" id="KW-1185">Reference proteome</keyword>
<dbReference type="EMBL" id="LWGR01000019">
    <property type="protein sequence ID" value="KZM69660.1"/>
    <property type="molecule type" value="Genomic_DNA"/>
</dbReference>
<protein>
    <recommendedName>
        <fullName evidence="2">DUF1023 domain-containing protein</fullName>
    </recommendedName>
</protein>
<accession>A0A164IQG8</accession>
<dbReference type="SUPFAM" id="SSF53474">
    <property type="entry name" value="alpha/beta-Hydrolases"/>
    <property type="match status" value="1"/>
</dbReference>
<evidence type="ECO:0000259" key="2">
    <source>
        <dbReference type="Pfam" id="PF06259"/>
    </source>
</evidence>
<feature type="domain" description="DUF1023" evidence="2">
    <location>
        <begin position="44"/>
        <end position="122"/>
    </location>
</feature>
<proteinExistence type="predicted"/>
<dbReference type="OrthoDB" id="5969911at2"/>
<dbReference type="STRING" id="455432.AWN90_07750"/>